<dbReference type="Gene3D" id="3.40.630.30">
    <property type="match status" value="1"/>
</dbReference>
<name>A0A371HVY5_MUCPR</name>
<feature type="domain" description="N-acetyltransferase" evidence="1">
    <location>
        <begin position="44"/>
        <end position="198"/>
    </location>
</feature>
<evidence type="ECO:0000313" key="3">
    <source>
        <dbReference type="Proteomes" id="UP000257109"/>
    </source>
</evidence>
<dbReference type="InterPro" id="IPR016181">
    <property type="entry name" value="Acyl_CoA_acyltransferase"/>
</dbReference>
<dbReference type="AlphaFoldDB" id="A0A371HVY5"/>
<feature type="non-terminal residue" evidence="2">
    <location>
        <position position="1"/>
    </location>
</feature>
<reference evidence="2" key="1">
    <citation type="submission" date="2018-05" db="EMBL/GenBank/DDBJ databases">
        <title>Draft genome of Mucuna pruriens seed.</title>
        <authorList>
            <person name="Nnadi N.E."/>
            <person name="Vos R."/>
            <person name="Hasami M.H."/>
            <person name="Devisetty U.K."/>
            <person name="Aguiy J.C."/>
        </authorList>
    </citation>
    <scope>NUCLEOTIDE SEQUENCE [LARGE SCALE GENOMIC DNA]</scope>
    <source>
        <strain evidence="2">JCA_2017</strain>
    </source>
</reference>
<dbReference type="PANTHER" id="PTHR47370:SF6">
    <property type="entry name" value="N-ACETYLTRANSFERASE HLS1-RELATED"/>
    <property type="match status" value="1"/>
</dbReference>
<evidence type="ECO:0000259" key="1">
    <source>
        <dbReference type="PROSITE" id="PS51186"/>
    </source>
</evidence>
<dbReference type="Pfam" id="PF00583">
    <property type="entry name" value="Acetyltransf_1"/>
    <property type="match status" value="1"/>
</dbReference>
<proteinExistence type="predicted"/>
<dbReference type="PANTHER" id="PTHR47370">
    <property type="entry name" value="ACYL-COA N-ACYLTRANSFERASES (NAT) SUPERFAMILY PROTEIN"/>
    <property type="match status" value="1"/>
</dbReference>
<keyword evidence="3" id="KW-1185">Reference proteome</keyword>
<dbReference type="InterPro" id="IPR000182">
    <property type="entry name" value="GNAT_dom"/>
</dbReference>
<dbReference type="GO" id="GO:0016747">
    <property type="term" value="F:acyltransferase activity, transferring groups other than amino-acyl groups"/>
    <property type="evidence" value="ECO:0007669"/>
    <property type="project" value="InterPro"/>
</dbReference>
<dbReference type="STRING" id="157652.A0A371HVY5"/>
<evidence type="ECO:0000313" key="2">
    <source>
        <dbReference type="EMBL" id="RDY06933.1"/>
    </source>
</evidence>
<sequence length="417" mass="47171">MGGRLRLSCSSFDDYIVFKRKLKKTSHKNNIMIAAEIYPKSPSVVVREYDEDRHKVAVEKLERLCEVGQSGKPSLVTDLMGDPICRIRHFQLHVMLVAEYGEGEVVGVIRGCVKTVTRGNSVYVKLAYVLGLRVSPRHRRFGIGTKLVEHLEEWCRQKGAKYAYMATDCTNEPSVNLFTKKCGYSKFRTLTILVQPVHAHYKQISSSVAVLHLPPCLAGSMYNHIFANSEFYPKDVDLILSNKLNLGTFMAIPKKYLSKCDPKRGILPPSYAILSVWNTKEVFKLQVKGVSALAHACCVGTRLLDEWMPWLRLPSFPDVFRPFGVYFLYGLHMEGKCGMQLMKSLCGFVHNMARDDGGCGAIVAELGQRDPVRDAVPHWSKFSWAEDMWCIKNLEDTSHCFSSRSSSPVIFVDPRDF</sequence>
<organism evidence="2 3">
    <name type="scientific">Mucuna pruriens</name>
    <name type="common">Velvet bean</name>
    <name type="synonym">Dolichos pruriens</name>
    <dbReference type="NCBI Taxonomy" id="157652"/>
    <lineage>
        <taxon>Eukaryota</taxon>
        <taxon>Viridiplantae</taxon>
        <taxon>Streptophyta</taxon>
        <taxon>Embryophyta</taxon>
        <taxon>Tracheophyta</taxon>
        <taxon>Spermatophyta</taxon>
        <taxon>Magnoliopsida</taxon>
        <taxon>eudicotyledons</taxon>
        <taxon>Gunneridae</taxon>
        <taxon>Pentapetalae</taxon>
        <taxon>rosids</taxon>
        <taxon>fabids</taxon>
        <taxon>Fabales</taxon>
        <taxon>Fabaceae</taxon>
        <taxon>Papilionoideae</taxon>
        <taxon>50 kb inversion clade</taxon>
        <taxon>NPAAA clade</taxon>
        <taxon>indigoferoid/millettioid clade</taxon>
        <taxon>Phaseoleae</taxon>
        <taxon>Mucuna</taxon>
    </lineage>
</organism>
<dbReference type="CDD" id="cd04301">
    <property type="entry name" value="NAT_SF"/>
    <property type="match status" value="1"/>
</dbReference>
<dbReference type="SUPFAM" id="SSF55729">
    <property type="entry name" value="Acyl-CoA N-acyltransferases (Nat)"/>
    <property type="match status" value="1"/>
</dbReference>
<dbReference type="FunFam" id="3.40.630.30:FF:000116">
    <property type="entry name" value="Putative N-acetyltransferase HLS1"/>
    <property type="match status" value="1"/>
</dbReference>
<gene>
    <name evidence="2" type="primary">HLS1</name>
    <name evidence="2" type="ORF">CR513_09006</name>
</gene>
<protein>
    <submittedName>
        <fullName evidence="2">N-acetyltransferase HLS1</fullName>
    </submittedName>
</protein>
<dbReference type="Proteomes" id="UP000257109">
    <property type="component" value="Unassembled WGS sequence"/>
</dbReference>
<dbReference type="PROSITE" id="PS51186">
    <property type="entry name" value="GNAT"/>
    <property type="match status" value="1"/>
</dbReference>
<dbReference type="InterPro" id="IPR052810">
    <property type="entry name" value="Plant_NAT"/>
</dbReference>
<dbReference type="EMBL" id="QJKJ01001577">
    <property type="protein sequence ID" value="RDY06933.1"/>
    <property type="molecule type" value="Genomic_DNA"/>
</dbReference>
<comment type="caution">
    <text evidence="2">The sequence shown here is derived from an EMBL/GenBank/DDBJ whole genome shotgun (WGS) entry which is preliminary data.</text>
</comment>
<accession>A0A371HVY5</accession>
<dbReference type="OrthoDB" id="41532at2759"/>